<dbReference type="KEGG" id="mcos:GM418_20755"/>
<name>A0A6I6JU15_9BACT</name>
<dbReference type="AlphaFoldDB" id="A0A6I6JU15"/>
<dbReference type="SUPFAM" id="SSF117074">
    <property type="entry name" value="Hypothetical protein PA1324"/>
    <property type="match status" value="1"/>
</dbReference>
<dbReference type="EMBL" id="CP046401">
    <property type="protein sequence ID" value="QGY46011.1"/>
    <property type="molecule type" value="Genomic_DNA"/>
</dbReference>
<organism evidence="1 2">
    <name type="scientific">Maribellus comscasis</name>
    <dbReference type="NCBI Taxonomy" id="2681766"/>
    <lineage>
        <taxon>Bacteria</taxon>
        <taxon>Pseudomonadati</taxon>
        <taxon>Bacteroidota</taxon>
        <taxon>Bacteroidia</taxon>
        <taxon>Marinilabiliales</taxon>
        <taxon>Prolixibacteraceae</taxon>
        <taxon>Maribellus</taxon>
    </lineage>
</organism>
<sequence>MVVKLLMILLPLLLFCNISISQNVEFEEIPVTLRVEGVGATNLDPLYSYDEEKLFLPIIDVFHLLQIKAESSLNMDRISGFMADESNKYMIDNINKQVFANGKTFNLEVTDLIKTEFGLYLDHQLWGELFGLYCDFNFRSLTVNVKPGFEVPAIREMRLKQFRENVNILKGEEKVDTSINRDYHFLKFGMVDWAASSTQSTAQYNDTRIWLGTGAELFGGETSLLLNYSSRDGFNNRNQQYYWRWVNNQAKMARQIRIGKISSSAIASIYDPLIGMSITNAPTTYRRSFGEYTINDYTEPGWTVELYVNNVIVDYQTADASGFYSFNVPLVYGTSQVRLKFYGPYGEERTKEEFLNIPFNFLPAGEMEYTLSSGIVMDGDYSRFGRAEVKYGVSRFLTIGGGIEYLSSIANGDKIPFLLASVTPFPNFMLTGEYADGVRTKALVNYRLASGPMFELNYVLYDKEQQAIRLNYLEERGATFSVPLNFKFLNGYTRWSFKQNVYEMLTYNTADVTFSSFFGNVNTNISAYANWLGGRDPYIYSNLGLGIRLGHGFTVRPQSQVDITNKDITSVKAEVEKRIARSGYLSVSGEENFRSSYRSLQFSFRWDFSFSQVNFSARVSNSEFLSTQGARGSFAFGGGNGYIHKDNRSAIGRCGIAVVPFVDIDHDGFKDSDEPFAQGLSIGLRGGRTLKNLKDSIIRVVGLEPYTSYVLTLDDKGLEQISWQLEHKSYRIYTDPNQFKKVYIPVLPMGEVNGWVYLNDGRDEKGQGRIVVNFYNSDGELVATTMTERDGGFTFLGLPPGQYYAEVDRAQLESLKMKSIPVKTDFTISPMAIGDIVYDIQFVIQRISDDINE</sequence>
<proteinExistence type="predicted"/>
<accession>A0A6I6JU15</accession>
<keyword evidence="2" id="KW-1185">Reference proteome</keyword>
<protein>
    <recommendedName>
        <fullName evidence="3">Carboxypeptidase regulatory-like domain-containing protein</fullName>
    </recommendedName>
</protein>
<gene>
    <name evidence="1" type="ORF">GM418_20755</name>
</gene>
<dbReference type="InterPro" id="IPR013783">
    <property type="entry name" value="Ig-like_fold"/>
</dbReference>
<dbReference type="RefSeq" id="WP_158869149.1">
    <property type="nucleotide sequence ID" value="NZ_CP046401.1"/>
</dbReference>
<evidence type="ECO:0000313" key="1">
    <source>
        <dbReference type="EMBL" id="QGY46011.1"/>
    </source>
</evidence>
<dbReference type="Proteomes" id="UP000428260">
    <property type="component" value="Chromosome"/>
</dbReference>
<dbReference type="Gene3D" id="2.60.40.10">
    <property type="entry name" value="Immunoglobulins"/>
    <property type="match status" value="1"/>
</dbReference>
<evidence type="ECO:0000313" key="2">
    <source>
        <dbReference type="Proteomes" id="UP000428260"/>
    </source>
</evidence>
<evidence type="ECO:0008006" key="3">
    <source>
        <dbReference type="Google" id="ProtNLM"/>
    </source>
</evidence>
<reference evidence="1 2" key="1">
    <citation type="submission" date="2019-11" db="EMBL/GenBank/DDBJ databases">
        <authorList>
            <person name="Zheng R.K."/>
            <person name="Sun C.M."/>
        </authorList>
    </citation>
    <scope>NUCLEOTIDE SEQUENCE [LARGE SCALE GENOMIC DNA]</scope>
    <source>
        <strain evidence="1 2">WC007</strain>
    </source>
</reference>